<feature type="compositionally biased region" description="Basic residues" evidence="1">
    <location>
        <begin position="38"/>
        <end position="55"/>
    </location>
</feature>
<protein>
    <submittedName>
        <fullName evidence="2">Uncharacterized protein</fullName>
    </submittedName>
</protein>
<evidence type="ECO:0000256" key="1">
    <source>
        <dbReference type="SAM" id="MobiDB-lite"/>
    </source>
</evidence>
<accession>A0A9P4I0C2</accession>
<comment type="caution">
    <text evidence="2">The sequence shown here is derived from an EMBL/GenBank/DDBJ whole genome shotgun (WGS) entry which is preliminary data.</text>
</comment>
<dbReference type="EMBL" id="ML978144">
    <property type="protein sequence ID" value="KAF2092615.1"/>
    <property type="molecule type" value="Genomic_DNA"/>
</dbReference>
<reference evidence="2" key="1">
    <citation type="journal article" date="2020" name="Stud. Mycol.">
        <title>101 Dothideomycetes genomes: a test case for predicting lifestyles and emergence of pathogens.</title>
        <authorList>
            <person name="Haridas S."/>
            <person name="Albert R."/>
            <person name="Binder M."/>
            <person name="Bloem J."/>
            <person name="Labutti K."/>
            <person name="Salamov A."/>
            <person name="Andreopoulos B."/>
            <person name="Baker S."/>
            <person name="Barry K."/>
            <person name="Bills G."/>
            <person name="Bluhm B."/>
            <person name="Cannon C."/>
            <person name="Castanera R."/>
            <person name="Culley D."/>
            <person name="Daum C."/>
            <person name="Ezra D."/>
            <person name="Gonzalez J."/>
            <person name="Henrissat B."/>
            <person name="Kuo A."/>
            <person name="Liang C."/>
            <person name="Lipzen A."/>
            <person name="Lutzoni F."/>
            <person name="Magnuson J."/>
            <person name="Mondo S."/>
            <person name="Nolan M."/>
            <person name="Ohm R."/>
            <person name="Pangilinan J."/>
            <person name="Park H.-J."/>
            <person name="Ramirez L."/>
            <person name="Alfaro M."/>
            <person name="Sun H."/>
            <person name="Tritt A."/>
            <person name="Yoshinaga Y."/>
            <person name="Zwiers L.-H."/>
            <person name="Turgeon B."/>
            <person name="Goodwin S."/>
            <person name="Spatafora J."/>
            <person name="Crous P."/>
            <person name="Grigoriev I."/>
        </authorList>
    </citation>
    <scope>NUCLEOTIDE SEQUENCE</scope>
    <source>
        <strain evidence="2">CBS 133067</strain>
    </source>
</reference>
<keyword evidence="3" id="KW-1185">Reference proteome</keyword>
<feature type="region of interest" description="Disordered" evidence="1">
    <location>
        <begin position="1"/>
        <end position="55"/>
    </location>
</feature>
<proteinExistence type="predicted"/>
<name>A0A9P4I0C2_9PEZI</name>
<sequence>MAKSVEMAKSVKAAKSTKKTHEHRSAYKQSTLSGRITRPSKKTKGHQKEKKARRLRNNVLSSYTVPQGRGSNKTEFLPRDRDFSIDNLPVQFASLRPKKMEGHDTTDFPHGGAYDMSSRPGKEHEPLRPLPIPRRIWSEVQGEWLLLYQLYGAEMADFLDRWNPDQPLPTRNRLNMLMQRVRERILIMAPTERKEEVPKKDLDVIKGLYFVAPHDFDEQLLRSTSWNLSGPMADRKMQRRRPAELGIHVSKDEENYNGERVEAPPLEELSENMKKIVEKAGFTVPTVEGFKRGVVFNAPGRQIFFSSDSQRKHHSGCRPGLVDMEEAEGVEEDDDRSQTVEMEVEEKEELEYVEYHSTYNEAEGYVSWKEWWEV</sequence>
<evidence type="ECO:0000313" key="3">
    <source>
        <dbReference type="Proteomes" id="UP000799772"/>
    </source>
</evidence>
<feature type="region of interest" description="Disordered" evidence="1">
    <location>
        <begin position="100"/>
        <end position="127"/>
    </location>
</feature>
<evidence type="ECO:0000313" key="2">
    <source>
        <dbReference type="EMBL" id="KAF2092615.1"/>
    </source>
</evidence>
<gene>
    <name evidence="2" type="ORF">NA57DRAFT_82168</name>
</gene>
<dbReference type="Proteomes" id="UP000799772">
    <property type="component" value="Unassembled WGS sequence"/>
</dbReference>
<organism evidence="2 3">
    <name type="scientific">Rhizodiscina lignyota</name>
    <dbReference type="NCBI Taxonomy" id="1504668"/>
    <lineage>
        <taxon>Eukaryota</taxon>
        <taxon>Fungi</taxon>
        <taxon>Dikarya</taxon>
        <taxon>Ascomycota</taxon>
        <taxon>Pezizomycotina</taxon>
        <taxon>Dothideomycetes</taxon>
        <taxon>Pleosporomycetidae</taxon>
        <taxon>Aulographales</taxon>
        <taxon>Rhizodiscinaceae</taxon>
        <taxon>Rhizodiscina</taxon>
    </lineage>
</organism>
<dbReference type="AlphaFoldDB" id="A0A9P4I0C2"/>